<keyword evidence="3 4" id="KW-0067">ATP-binding</keyword>
<dbReference type="EMBL" id="QICC01000083">
    <property type="protein sequence ID" value="RNM40421.1"/>
    <property type="molecule type" value="Genomic_DNA"/>
</dbReference>
<dbReference type="GO" id="GO:0046872">
    <property type="term" value="F:metal ion binding"/>
    <property type="evidence" value="ECO:0007669"/>
    <property type="project" value="InterPro"/>
</dbReference>
<evidence type="ECO:0000256" key="2">
    <source>
        <dbReference type="ARBA" id="ARBA00022741"/>
    </source>
</evidence>
<comment type="caution">
    <text evidence="7">The sequence shown here is derived from an EMBL/GenBank/DDBJ whole genome shotgun (WGS) entry which is preliminary data.</text>
</comment>
<keyword evidence="1 7" id="KW-0436">Ligase</keyword>
<dbReference type="InterPro" id="IPR016185">
    <property type="entry name" value="PreATP-grasp_dom_sf"/>
</dbReference>
<dbReference type="GO" id="GO:0016874">
    <property type="term" value="F:ligase activity"/>
    <property type="evidence" value="ECO:0007669"/>
    <property type="project" value="UniProtKB-KW"/>
</dbReference>
<evidence type="ECO:0000313" key="8">
    <source>
        <dbReference type="Proteomes" id="UP000253817"/>
    </source>
</evidence>
<dbReference type="PANTHER" id="PTHR43585">
    <property type="entry name" value="FUMIPYRROLE BIOSYNTHESIS PROTEIN C"/>
    <property type="match status" value="1"/>
</dbReference>
<dbReference type="Gene3D" id="3.40.50.20">
    <property type="match status" value="1"/>
</dbReference>
<keyword evidence="2 4" id="KW-0547">Nucleotide-binding</keyword>
<evidence type="ECO:0000256" key="4">
    <source>
        <dbReference type="PROSITE-ProRule" id="PRU00409"/>
    </source>
</evidence>
<gene>
    <name evidence="6" type="ORF">C1876_16720</name>
    <name evidence="7" type="ORF">DMP09_14385</name>
</gene>
<protein>
    <submittedName>
        <fullName evidence="7">Carboxylate--amine ligase</fullName>
    </submittedName>
</protein>
<dbReference type="OrthoDB" id="24041at2"/>
<dbReference type="Proteomes" id="UP000270112">
    <property type="component" value="Unassembled WGS sequence"/>
</dbReference>
<dbReference type="GO" id="GO:0005524">
    <property type="term" value="F:ATP binding"/>
    <property type="evidence" value="ECO:0007669"/>
    <property type="project" value="UniProtKB-UniRule"/>
</dbReference>
<evidence type="ECO:0000256" key="1">
    <source>
        <dbReference type="ARBA" id="ARBA00022598"/>
    </source>
</evidence>
<keyword evidence="8" id="KW-1185">Reference proteome</keyword>
<evidence type="ECO:0000313" key="9">
    <source>
        <dbReference type="Proteomes" id="UP000270112"/>
    </source>
</evidence>
<name>A0A3N0ITT8_9ACTN</name>
<evidence type="ECO:0000313" key="6">
    <source>
        <dbReference type="EMBL" id="RDB64026.1"/>
    </source>
</evidence>
<evidence type="ECO:0000256" key="3">
    <source>
        <dbReference type="ARBA" id="ARBA00022840"/>
    </source>
</evidence>
<organism evidence="7 9">
    <name type="scientific">Eggerthella sinensis</name>
    <dbReference type="NCBI Taxonomy" id="242230"/>
    <lineage>
        <taxon>Bacteria</taxon>
        <taxon>Bacillati</taxon>
        <taxon>Actinomycetota</taxon>
        <taxon>Coriobacteriia</taxon>
        <taxon>Eggerthellales</taxon>
        <taxon>Eggerthellaceae</taxon>
        <taxon>Eggerthella</taxon>
    </lineage>
</organism>
<dbReference type="Proteomes" id="UP000253817">
    <property type="component" value="Unassembled WGS sequence"/>
</dbReference>
<reference evidence="9" key="2">
    <citation type="submission" date="2018-05" db="EMBL/GenBank/DDBJ databases">
        <title>Genome Sequencing of selected type strains of the family Eggerthellaceae.</title>
        <authorList>
            <person name="Danylec N."/>
            <person name="Stoll D.A."/>
            <person name="Doetsch A."/>
            <person name="Huch M."/>
        </authorList>
    </citation>
    <scope>NUCLEOTIDE SEQUENCE [LARGE SCALE GENOMIC DNA]</scope>
    <source>
        <strain evidence="9">DSM 16107</strain>
    </source>
</reference>
<dbReference type="PROSITE" id="PS50975">
    <property type="entry name" value="ATP_GRASP"/>
    <property type="match status" value="1"/>
</dbReference>
<dbReference type="Gene3D" id="3.30.470.20">
    <property type="entry name" value="ATP-grasp fold, B domain"/>
    <property type="match status" value="1"/>
</dbReference>
<dbReference type="Pfam" id="PF13535">
    <property type="entry name" value="ATP-grasp_4"/>
    <property type="match status" value="1"/>
</dbReference>
<evidence type="ECO:0000313" key="7">
    <source>
        <dbReference type="EMBL" id="RNM40421.1"/>
    </source>
</evidence>
<dbReference type="EMBL" id="PPTT01000047">
    <property type="protein sequence ID" value="RDB64026.1"/>
    <property type="molecule type" value="Genomic_DNA"/>
</dbReference>
<sequence>MPNSERSSLRERQYPKKGKIVSKTILILGGSRYVVPVIEVAQEMGHRVVTCDYLPDNYAHSLSNEYRYASIVNKDEVLHVAREVKADGIMSFAADPGVVTAAYVAEQLNLPFQGSLEAVKIMQNKNSFRAMLSENGFNSPLAFSFNNISSVMKKADAFPYPVIVKPTDSAGSKGVSRVDAAKDLHRAAETAFAFSASKTCIIEEYIEKAGCSSDSDGFTIDGRFECLSFTDQLFDECSGNPYAPMAYSMPSTMPESAQVELTHDLQRLASLLGLRSGIYNIETRIGIDGEPYIMEMSPRGGGNRLAEMLRMSSQVDLISASVSAALDIRIEHVAMPQYDGFWYQQMLYSRKNGTFVGIEIDPMIDPLCVRETQLWIKPGDKVHAFESANYAIGSAFFRFDTKAELEAFTKKSQPPITVTVA</sequence>
<reference evidence="6 8" key="1">
    <citation type="journal article" date="2018" name="Elife">
        <title>Discovery and characterization of a prevalent human gut bacterial enzyme sufficient for the inactivation of a family of plant toxins.</title>
        <authorList>
            <person name="Koppel N."/>
            <person name="Bisanz J.E."/>
            <person name="Pandelia M.E."/>
            <person name="Turnbaugh P.J."/>
            <person name="Balskus E.P."/>
        </authorList>
    </citation>
    <scope>NUCLEOTIDE SEQUENCE [LARGE SCALE GENOMIC DNA]</scope>
    <source>
        <strain evidence="6 8">DSM 16107</strain>
    </source>
</reference>
<dbReference type="PANTHER" id="PTHR43585:SF2">
    <property type="entry name" value="ATP-GRASP ENZYME FSQD"/>
    <property type="match status" value="1"/>
</dbReference>
<dbReference type="Gene3D" id="3.30.1490.20">
    <property type="entry name" value="ATP-grasp fold, A domain"/>
    <property type="match status" value="1"/>
</dbReference>
<dbReference type="SUPFAM" id="SSF52440">
    <property type="entry name" value="PreATP-grasp domain"/>
    <property type="match status" value="1"/>
</dbReference>
<dbReference type="AlphaFoldDB" id="A0A3N0ITT8"/>
<evidence type="ECO:0000259" key="5">
    <source>
        <dbReference type="PROSITE" id="PS50975"/>
    </source>
</evidence>
<dbReference type="SUPFAM" id="SSF56059">
    <property type="entry name" value="Glutathione synthetase ATP-binding domain-like"/>
    <property type="match status" value="1"/>
</dbReference>
<proteinExistence type="predicted"/>
<reference evidence="7" key="3">
    <citation type="journal article" date="2019" name="Microbiol. Resour. Announc.">
        <title>Draft Genome Sequences of Type Strains of Gordonibacter faecihominis, Paraeggerthella hongkongensis, Parvibacter caecicola,Slackia equolifaciens, Slackia faecicanis, and Slackia isoflavoniconvertens.</title>
        <authorList>
            <person name="Danylec N."/>
            <person name="Stoll D.A."/>
            <person name="Dotsch A."/>
            <person name="Huch M."/>
        </authorList>
    </citation>
    <scope>NUCLEOTIDE SEQUENCE</scope>
    <source>
        <strain evidence="7">DSM 16107</strain>
    </source>
</reference>
<dbReference type="InterPro" id="IPR011761">
    <property type="entry name" value="ATP-grasp"/>
</dbReference>
<feature type="domain" description="ATP-grasp" evidence="5">
    <location>
        <begin position="129"/>
        <end position="326"/>
    </location>
</feature>
<accession>A0A3N0ITT8</accession>
<dbReference type="InterPro" id="IPR052032">
    <property type="entry name" value="ATP-dep_AA_Ligase"/>
</dbReference>
<dbReference type="InterPro" id="IPR013815">
    <property type="entry name" value="ATP_grasp_subdomain_1"/>
</dbReference>